<feature type="transmembrane region" description="Helical" evidence="8">
    <location>
        <begin position="21"/>
        <end position="40"/>
    </location>
</feature>
<evidence type="ECO:0000256" key="8">
    <source>
        <dbReference type="SAM" id="Phobius"/>
    </source>
</evidence>
<evidence type="ECO:0000313" key="10">
    <source>
        <dbReference type="EMBL" id="RUT48409.1"/>
    </source>
</evidence>
<evidence type="ECO:0000256" key="3">
    <source>
        <dbReference type="ARBA" id="ARBA00022448"/>
    </source>
</evidence>
<reference evidence="10 11" key="1">
    <citation type="submission" date="2018-12" db="EMBL/GenBank/DDBJ databases">
        <authorList>
            <person name="Sun L."/>
            <person name="Chen Z."/>
        </authorList>
    </citation>
    <scope>NUCLEOTIDE SEQUENCE [LARGE SCALE GENOMIC DNA]</scope>
    <source>
        <strain evidence="10 11">DSM 15890</strain>
    </source>
</reference>
<organism evidence="10 11">
    <name type="scientific">Paenibacillus anaericanus</name>
    <dbReference type="NCBI Taxonomy" id="170367"/>
    <lineage>
        <taxon>Bacteria</taxon>
        <taxon>Bacillati</taxon>
        <taxon>Bacillota</taxon>
        <taxon>Bacilli</taxon>
        <taxon>Bacillales</taxon>
        <taxon>Paenibacillaceae</taxon>
        <taxon>Paenibacillus</taxon>
    </lineage>
</organism>
<comment type="caution">
    <text evidence="10">The sequence shown here is derived from an EMBL/GenBank/DDBJ whole genome shotgun (WGS) entry which is preliminary data.</text>
</comment>
<comment type="subcellular location">
    <subcellularLocation>
        <location evidence="1">Cell membrane</location>
        <topology evidence="1">Multi-pass membrane protein</topology>
    </subcellularLocation>
</comment>
<feature type="transmembrane region" description="Helical" evidence="8">
    <location>
        <begin position="354"/>
        <end position="376"/>
    </location>
</feature>
<dbReference type="Pfam" id="PF12698">
    <property type="entry name" value="ABC2_membrane_3"/>
    <property type="match status" value="1"/>
</dbReference>
<dbReference type="EMBL" id="RZNY01000001">
    <property type="protein sequence ID" value="RUT48409.1"/>
    <property type="molecule type" value="Genomic_DNA"/>
</dbReference>
<dbReference type="PANTHER" id="PTHR30294">
    <property type="entry name" value="MEMBRANE COMPONENT OF ABC TRANSPORTER YHHJ-RELATED"/>
    <property type="match status" value="1"/>
</dbReference>
<accession>A0A433YEV0</accession>
<keyword evidence="7 8" id="KW-0472">Membrane</keyword>
<evidence type="ECO:0000256" key="6">
    <source>
        <dbReference type="ARBA" id="ARBA00022989"/>
    </source>
</evidence>
<dbReference type="OrthoDB" id="266913at2"/>
<feature type="transmembrane region" description="Helical" evidence="8">
    <location>
        <begin position="232"/>
        <end position="255"/>
    </location>
</feature>
<proteinExistence type="inferred from homology"/>
<keyword evidence="6 8" id="KW-1133">Transmembrane helix</keyword>
<feature type="transmembrane region" description="Helical" evidence="8">
    <location>
        <begin position="191"/>
        <end position="211"/>
    </location>
</feature>
<gene>
    <name evidence="10" type="ORF">EJP82_00210</name>
</gene>
<evidence type="ECO:0000259" key="9">
    <source>
        <dbReference type="PROSITE" id="PS51012"/>
    </source>
</evidence>
<dbReference type="GO" id="GO:0140359">
    <property type="term" value="F:ABC-type transporter activity"/>
    <property type="evidence" value="ECO:0007669"/>
    <property type="project" value="InterPro"/>
</dbReference>
<dbReference type="Gene3D" id="3.40.1710.10">
    <property type="entry name" value="abc type-2 transporter like domain"/>
    <property type="match status" value="1"/>
</dbReference>
<name>A0A433YEV0_9BACL</name>
<feature type="transmembrane region" description="Helical" evidence="8">
    <location>
        <begin position="299"/>
        <end position="319"/>
    </location>
</feature>
<feature type="transmembrane region" description="Helical" evidence="8">
    <location>
        <begin position="267"/>
        <end position="292"/>
    </location>
</feature>
<evidence type="ECO:0000313" key="11">
    <source>
        <dbReference type="Proteomes" id="UP000279446"/>
    </source>
</evidence>
<evidence type="ECO:0000256" key="7">
    <source>
        <dbReference type="ARBA" id="ARBA00023136"/>
    </source>
</evidence>
<evidence type="ECO:0000256" key="4">
    <source>
        <dbReference type="ARBA" id="ARBA00022475"/>
    </source>
</evidence>
<dbReference type="GO" id="GO:0005886">
    <property type="term" value="C:plasma membrane"/>
    <property type="evidence" value="ECO:0007669"/>
    <property type="project" value="UniProtKB-SubCell"/>
</dbReference>
<feature type="domain" description="ABC transmembrane type-2" evidence="9">
    <location>
        <begin position="145"/>
        <end position="379"/>
    </location>
</feature>
<evidence type="ECO:0000256" key="1">
    <source>
        <dbReference type="ARBA" id="ARBA00004651"/>
    </source>
</evidence>
<dbReference type="AlphaFoldDB" id="A0A433YEV0"/>
<dbReference type="PROSITE" id="PS51012">
    <property type="entry name" value="ABC_TM2"/>
    <property type="match status" value="1"/>
</dbReference>
<keyword evidence="4" id="KW-1003">Cell membrane</keyword>
<dbReference type="InterPro" id="IPR013525">
    <property type="entry name" value="ABC2_TM"/>
</dbReference>
<comment type="similarity">
    <text evidence="2">Belongs to the ABC-2 integral membrane protein family.</text>
</comment>
<keyword evidence="5 8" id="KW-0812">Transmembrane</keyword>
<evidence type="ECO:0000256" key="2">
    <source>
        <dbReference type="ARBA" id="ARBA00007783"/>
    </source>
</evidence>
<dbReference type="Proteomes" id="UP000279446">
    <property type="component" value="Unassembled WGS sequence"/>
</dbReference>
<evidence type="ECO:0000256" key="5">
    <source>
        <dbReference type="ARBA" id="ARBA00022692"/>
    </source>
</evidence>
<keyword evidence="3" id="KW-0813">Transport</keyword>
<dbReference type="RefSeq" id="WP_127190005.1">
    <property type="nucleotide sequence ID" value="NZ_RZNY01000001.1"/>
</dbReference>
<protein>
    <submittedName>
        <fullName evidence="10">ABC transporter permease</fullName>
    </submittedName>
</protein>
<keyword evidence="11" id="KW-1185">Reference proteome</keyword>
<sequence>MNSFTIALNIIKRTIGTKKGVLAHIFLPCIVIAAVVGLLGREEITRAEIAYVNEDTGVASEYLLDELANKPDYVLKSFQSEEVMKEYLIGLKGSVGVMIPSGFTEGVLTGNTPILQTYEMKMSEATVTIKININNLVAGMSSTAARVNASAIAQGEVSVNFSRVLDEIKKHRISAVDNDLRLYPKPGITTVTGFTLMFLMGLVSSTVTRIVEDRSRRTMARVFSAPVRAWEIALGNFVGSFIVGLIQIVVVLFLTRSVLNYDYGVSVLPHFLVLSAFMLVAMGLASAVAGLIRNPQNTGTLNSLIIIPTSMIGGCFWPISFMPDIMQKAANFVPQKWAIEAVENLSAGAGMQSLALPMLMLGLMAVILLAIGSAILRPSETSAGL</sequence>
<dbReference type="InterPro" id="IPR047817">
    <property type="entry name" value="ABC2_TM_bact-type"/>
</dbReference>
<dbReference type="PANTHER" id="PTHR30294:SF45">
    <property type="entry name" value="LINEARMYCIN RESISTANCE PERMEASE PROTEIN LNRN"/>
    <property type="match status" value="1"/>
</dbReference>
<dbReference type="InterPro" id="IPR051449">
    <property type="entry name" value="ABC-2_transporter_component"/>
</dbReference>